<keyword evidence="2" id="KW-0699">rRNA-binding</keyword>
<dbReference type="InterPro" id="IPR020594">
    <property type="entry name" value="Ribosomal_bL9_bac/chp"/>
</dbReference>
<dbReference type="EMBL" id="CAFBLM010000005">
    <property type="protein sequence ID" value="CAB4860455.1"/>
    <property type="molecule type" value="Genomic_DNA"/>
</dbReference>
<evidence type="ECO:0000256" key="3">
    <source>
        <dbReference type="ARBA" id="ARBA00022884"/>
    </source>
</evidence>
<dbReference type="PROSITE" id="PS00651">
    <property type="entry name" value="RIBOSOMAL_L9"/>
    <property type="match status" value="1"/>
</dbReference>
<dbReference type="GO" id="GO:1990904">
    <property type="term" value="C:ribonucleoprotein complex"/>
    <property type="evidence" value="ECO:0007669"/>
    <property type="project" value="UniProtKB-KW"/>
</dbReference>
<dbReference type="NCBIfam" id="TIGR00158">
    <property type="entry name" value="L9"/>
    <property type="match status" value="1"/>
</dbReference>
<evidence type="ECO:0000256" key="5">
    <source>
        <dbReference type="ARBA" id="ARBA00023274"/>
    </source>
</evidence>
<sequence length="148" mass="15771">MKLILTEEVNGLGTPGDVVEVKDGYGRNFLMPRGLAIRWTRGGEKQITQIRRARSAREIRDLGHALDVKSQLGSTNVVLATKAGDTGRLFGSVTTSDVADAIKASGGPDLDKRSIAISGVIKNVGKHNVTIKLHPEVSTELTISVVAN</sequence>
<keyword evidence="3" id="KW-0694">RNA-binding</keyword>
<dbReference type="PANTHER" id="PTHR21368">
    <property type="entry name" value="50S RIBOSOMAL PROTEIN L9"/>
    <property type="match status" value="1"/>
</dbReference>
<dbReference type="InterPro" id="IPR000244">
    <property type="entry name" value="Ribosomal_bL9"/>
</dbReference>
<dbReference type="HAMAP" id="MF_00503">
    <property type="entry name" value="Ribosomal_bL9"/>
    <property type="match status" value="1"/>
</dbReference>
<evidence type="ECO:0000256" key="2">
    <source>
        <dbReference type="ARBA" id="ARBA00022730"/>
    </source>
</evidence>
<evidence type="ECO:0000259" key="7">
    <source>
        <dbReference type="PROSITE" id="PS00651"/>
    </source>
</evidence>
<comment type="similarity">
    <text evidence="1">Belongs to the bacterial ribosomal protein bL9 family.</text>
</comment>
<dbReference type="SUPFAM" id="SSF55653">
    <property type="entry name" value="Ribosomal protein L9 C-domain"/>
    <property type="match status" value="1"/>
</dbReference>
<dbReference type="Gene3D" id="3.40.5.10">
    <property type="entry name" value="Ribosomal protein L9, N-terminal domain"/>
    <property type="match status" value="1"/>
</dbReference>
<dbReference type="SUPFAM" id="SSF55658">
    <property type="entry name" value="L9 N-domain-like"/>
    <property type="match status" value="1"/>
</dbReference>
<dbReference type="Pfam" id="PF03948">
    <property type="entry name" value="Ribosomal_L9_C"/>
    <property type="match status" value="1"/>
</dbReference>
<dbReference type="GO" id="GO:0003735">
    <property type="term" value="F:structural constituent of ribosome"/>
    <property type="evidence" value="ECO:0007669"/>
    <property type="project" value="InterPro"/>
</dbReference>
<name>A0A6J7CU82_9ZZZZ</name>
<organism evidence="8">
    <name type="scientific">freshwater metagenome</name>
    <dbReference type="NCBI Taxonomy" id="449393"/>
    <lineage>
        <taxon>unclassified sequences</taxon>
        <taxon>metagenomes</taxon>
        <taxon>ecological metagenomes</taxon>
    </lineage>
</organism>
<accession>A0A6J7CU82</accession>
<reference evidence="8" key="1">
    <citation type="submission" date="2020-05" db="EMBL/GenBank/DDBJ databases">
        <authorList>
            <person name="Chiriac C."/>
            <person name="Salcher M."/>
            <person name="Ghai R."/>
            <person name="Kavagutti S V."/>
        </authorList>
    </citation>
    <scope>NUCLEOTIDE SEQUENCE</scope>
</reference>
<dbReference type="InterPro" id="IPR020069">
    <property type="entry name" value="Ribosomal_bL9_C"/>
</dbReference>
<protein>
    <recommendedName>
        <fullName evidence="6">50S ribosomal protein L9</fullName>
    </recommendedName>
</protein>
<dbReference type="InterPro" id="IPR036935">
    <property type="entry name" value="Ribosomal_bL9_N_sf"/>
</dbReference>
<dbReference type="InterPro" id="IPR020070">
    <property type="entry name" value="Ribosomal_bL9_N"/>
</dbReference>
<evidence type="ECO:0000256" key="1">
    <source>
        <dbReference type="ARBA" id="ARBA00010605"/>
    </source>
</evidence>
<dbReference type="InterPro" id="IPR009027">
    <property type="entry name" value="Ribosomal_bL9/RNase_H1_N"/>
</dbReference>
<proteinExistence type="inferred from homology"/>
<dbReference type="GO" id="GO:0006412">
    <property type="term" value="P:translation"/>
    <property type="evidence" value="ECO:0007669"/>
    <property type="project" value="InterPro"/>
</dbReference>
<gene>
    <name evidence="8" type="ORF">UFOPK3401_00217</name>
</gene>
<dbReference type="Pfam" id="PF01281">
    <property type="entry name" value="Ribosomal_L9_N"/>
    <property type="match status" value="1"/>
</dbReference>
<keyword evidence="5" id="KW-0687">Ribonucleoprotein</keyword>
<dbReference type="GO" id="GO:0019843">
    <property type="term" value="F:rRNA binding"/>
    <property type="evidence" value="ECO:0007669"/>
    <property type="project" value="UniProtKB-KW"/>
</dbReference>
<dbReference type="Gene3D" id="3.10.430.100">
    <property type="entry name" value="Ribosomal protein L9, C-terminal domain"/>
    <property type="match status" value="1"/>
</dbReference>
<evidence type="ECO:0000313" key="8">
    <source>
        <dbReference type="EMBL" id="CAB4860455.1"/>
    </source>
</evidence>
<dbReference type="AlphaFoldDB" id="A0A6J7CU82"/>
<keyword evidence="4" id="KW-0689">Ribosomal protein</keyword>
<evidence type="ECO:0000256" key="4">
    <source>
        <dbReference type="ARBA" id="ARBA00022980"/>
    </source>
</evidence>
<dbReference type="GO" id="GO:0005840">
    <property type="term" value="C:ribosome"/>
    <property type="evidence" value="ECO:0007669"/>
    <property type="project" value="UniProtKB-KW"/>
</dbReference>
<evidence type="ECO:0000256" key="6">
    <source>
        <dbReference type="ARBA" id="ARBA00035456"/>
    </source>
</evidence>
<dbReference type="InterPro" id="IPR036791">
    <property type="entry name" value="Ribosomal_bL9_C_sf"/>
</dbReference>
<feature type="domain" description="Ribosomal protein L9" evidence="7">
    <location>
        <begin position="13"/>
        <end position="40"/>
    </location>
</feature>
<dbReference type="FunFam" id="3.40.5.10:FF:000003">
    <property type="entry name" value="50S ribosomal protein L9"/>
    <property type="match status" value="1"/>
</dbReference>